<dbReference type="InterPro" id="IPR028087">
    <property type="entry name" value="Tad_N"/>
</dbReference>
<keyword evidence="4" id="KW-1185">Reference proteome</keyword>
<name>A0ABT0IF08_9ACTN</name>
<protein>
    <submittedName>
        <fullName evidence="3">Pilus assembly protein TadG-related protein</fullName>
    </submittedName>
</protein>
<sequence length="169" mass="17061">MGSLLFLALALFAVGQAGATRNNAQSAADAAALAAARESRDSVVLTEDMLVDLLDGVLVPPGTGCGEASAFAQQNGAGVTGCGAATDGRWGSQVSVRSLDPVGQTILPGTETRHATATATAVVVPRCTAGDASEEDSEVPDSLDCDGETVEVVPLPSMSDLFDIRLAEN</sequence>
<dbReference type="Pfam" id="PF13400">
    <property type="entry name" value="Tad"/>
    <property type="match status" value="1"/>
</dbReference>
<feature type="signal peptide" evidence="1">
    <location>
        <begin position="1"/>
        <end position="19"/>
    </location>
</feature>
<dbReference type="Proteomes" id="UP001522868">
    <property type="component" value="Unassembled WGS sequence"/>
</dbReference>
<gene>
    <name evidence="3" type="ORF">M1O15_21440</name>
</gene>
<evidence type="ECO:0000313" key="3">
    <source>
        <dbReference type="EMBL" id="MCK8679909.1"/>
    </source>
</evidence>
<comment type="caution">
    <text evidence="3">The sequence shown here is derived from an EMBL/GenBank/DDBJ whole genome shotgun (WGS) entry which is preliminary data.</text>
</comment>
<organism evidence="3 4">
    <name type="scientific">Streptomyces lichenis</name>
    <dbReference type="NCBI Taxonomy" id="2306967"/>
    <lineage>
        <taxon>Bacteria</taxon>
        <taxon>Bacillati</taxon>
        <taxon>Actinomycetota</taxon>
        <taxon>Actinomycetes</taxon>
        <taxon>Kitasatosporales</taxon>
        <taxon>Streptomycetaceae</taxon>
        <taxon>Streptomyces</taxon>
    </lineage>
</organism>
<evidence type="ECO:0000313" key="4">
    <source>
        <dbReference type="Proteomes" id="UP001522868"/>
    </source>
</evidence>
<keyword evidence="1" id="KW-0732">Signal</keyword>
<evidence type="ECO:0000259" key="2">
    <source>
        <dbReference type="Pfam" id="PF13400"/>
    </source>
</evidence>
<feature type="chain" id="PRO_5046746077" evidence="1">
    <location>
        <begin position="20"/>
        <end position="169"/>
    </location>
</feature>
<evidence type="ECO:0000256" key="1">
    <source>
        <dbReference type="SAM" id="SignalP"/>
    </source>
</evidence>
<dbReference type="EMBL" id="JALPTH010000022">
    <property type="protein sequence ID" value="MCK8679909.1"/>
    <property type="molecule type" value="Genomic_DNA"/>
</dbReference>
<proteinExistence type="predicted"/>
<accession>A0ABT0IF08</accession>
<feature type="domain" description="Putative Flp pilus-assembly TadG-like N-terminal" evidence="2">
    <location>
        <begin position="4"/>
        <end position="37"/>
    </location>
</feature>
<reference evidence="3 4" key="1">
    <citation type="submission" date="2022-04" db="EMBL/GenBank/DDBJ databases">
        <title>Streptomyces sp. nov. LCR6-01 isolated from Lichen of Dirinaria sp.</title>
        <authorList>
            <person name="Kanchanasin P."/>
            <person name="Tanasupawat S."/>
            <person name="Phongsopitanun W."/>
        </authorList>
    </citation>
    <scope>NUCLEOTIDE SEQUENCE [LARGE SCALE GENOMIC DNA]</scope>
    <source>
        <strain evidence="3 4">LCR6-01</strain>
    </source>
</reference>